<dbReference type="PROSITE" id="PS50968">
    <property type="entry name" value="BIOTINYL_LIPOYL"/>
    <property type="match status" value="1"/>
</dbReference>
<dbReference type="EMBL" id="JBHTCM010000010">
    <property type="protein sequence ID" value="MFC7333731.1"/>
    <property type="molecule type" value="Genomic_DNA"/>
</dbReference>
<comment type="catalytic activity">
    <reaction evidence="10 11">
        <text>N(6)-[(R)-dihydrolipoyl]-L-lysyl-[protein] + succinyl-CoA = N(6)-[(R)-S(8)-succinyldihydrolipoyl]-L-lysyl-[protein] + CoA</text>
        <dbReference type="Rhea" id="RHEA:15213"/>
        <dbReference type="Rhea" id="RHEA-COMP:10475"/>
        <dbReference type="Rhea" id="RHEA-COMP:20092"/>
        <dbReference type="ChEBI" id="CHEBI:57287"/>
        <dbReference type="ChEBI" id="CHEBI:57292"/>
        <dbReference type="ChEBI" id="CHEBI:83100"/>
        <dbReference type="ChEBI" id="CHEBI:83120"/>
        <dbReference type="EC" id="2.3.1.61"/>
    </reaction>
</comment>
<accession>A0ABW2KWP8</accession>
<dbReference type="SUPFAM" id="SSF47005">
    <property type="entry name" value="Peripheral subunit-binding domain of 2-oxo acid dehydrogenase complex"/>
    <property type="match status" value="1"/>
</dbReference>
<evidence type="ECO:0000256" key="9">
    <source>
        <dbReference type="ARBA" id="ARBA00023315"/>
    </source>
</evidence>
<evidence type="ECO:0000256" key="4">
    <source>
        <dbReference type="ARBA" id="ARBA00012945"/>
    </source>
</evidence>
<comment type="cofactor">
    <cofactor evidence="11">
        <name>(R)-lipoate</name>
        <dbReference type="ChEBI" id="CHEBI:83088"/>
    </cofactor>
    <text evidence="11">Binds 1 lipoyl cofactor covalently.</text>
</comment>
<evidence type="ECO:0000256" key="7">
    <source>
        <dbReference type="ARBA" id="ARBA00022679"/>
    </source>
</evidence>
<feature type="compositionally biased region" description="Low complexity" evidence="12">
    <location>
        <begin position="149"/>
        <end position="159"/>
    </location>
</feature>
<evidence type="ECO:0000256" key="3">
    <source>
        <dbReference type="ARBA" id="ARBA00007317"/>
    </source>
</evidence>
<dbReference type="Gene3D" id="2.40.50.100">
    <property type="match status" value="1"/>
</dbReference>
<dbReference type="InterPro" id="IPR023213">
    <property type="entry name" value="CAT-like_dom_sf"/>
</dbReference>
<evidence type="ECO:0000313" key="15">
    <source>
        <dbReference type="EMBL" id="MFC7333731.1"/>
    </source>
</evidence>
<evidence type="ECO:0000256" key="2">
    <source>
        <dbReference type="ARBA" id="ARBA00005145"/>
    </source>
</evidence>
<evidence type="ECO:0000256" key="8">
    <source>
        <dbReference type="ARBA" id="ARBA00022823"/>
    </source>
</evidence>
<evidence type="ECO:0000256" key="5">
    <source>
        <dbReference type="ARBA" id="ARBA00019511"/>
    </source>
</evidence>
<dbReference type="PANTHER" id="PTHR43416:SF5">
    <property type="entry name" value="DIHYDROLIPOYLLYSINE-RESIDUE SUCCINYLTRANSFERASE COMPONENT OF 2-OXOGLUTARATE DEHYDROGENASE COMPLEX, MITOCHONDRIAL"/>
    <property type="match status" value="1"/>
</dbReference>
<comment type="pathway">
    <text evidence="2 11">Amino-acid degradation; L-lysine degradation via saccharopine pathway; glutaryl-CoA from L-lysine: step 6/6.</text>
</comment>
<comment type="similarity">
    <text evidence="3 11">Belongs to the 2-oxoacid dehydrogenase family.</text>
</comment>
<dbReference type="PANTHER" id="PTHR43416">
    <property type="entry name" value="DIHYDROLIPOYLLYSINE-RESIDUE SUCCINYLTRANSFERASE COMPONENT OF 2-OXOGLUTARATE DEHYDROGENASE COMPLEX, MITOCHONDRIAL-RELATED"/>
    <property type="match status" value="1"/>
</dbReference>
<dbReference type="Pfam" id="PF02817">
    <property type="entry name" value="E3_binding"/>
    <property type="match status" value="1"/>
</dbReference>
<evidence type="ECO:0000256" key="6">
    <source>
        <dbReference type="ARBA" id="ARBA00022532"/>
    </source>
</evidence>
<evidence type="ECO:0000256" key="1">
    <source>
        <dbReference type="ARBA" id="ARBA00004052"/>
    </source>
</evidence>
<dbReference type="Pfam" id="PF00198">
    <property type="entry name" value="2-oxoacid_dh"/>
    <property type="match status" value="1"/>
</dbReference>
<dbReference type="CDD" id="cd06849">
    <property type="entry name" value="lipoyl_domain"/>
    <property type="match status" value="1"/>
</dbReference>
<dbReference type="NCBIfam" id="NF004309">
    <property type="entry name" value="PRK05704.1"/>
    <property type="match status" value="1"/>
</dbReference>
<dbReference type="Pfam" id="PF00364">
    <property type="entry name" value="Biotin_lipoyl"/>
    <property type="match status" value="1"/>
</dbReference>
<evidence type="ECO:0000259" key="13">
    <source>
        <dbReference type="PROSITE" id="PS50968"/>
    </source>
</evidence>
<dbReference type="InterPro" id="IPR003016">
    <property type="entry name" value="2-oxoA_DH_lipoyl-BS"/>
</dbReference>
<keyword evidence="16" id="KW-1185">Reference proteome</keyword>
<feature type="domain" description="Lipoyl-binding" evidence="13">
    <location>
        <begin position="2"/>
        <end position="77"/>
    </location>
</feature>
<protein>
    <recommendedName>
        <fullName evidence="5 11">Dihydrolipoyllysine-residue succinyltransferase component of 2-oxoglutarate dehydrogenase complex</fullName>
        <ecNumber evidence="4 11">2.3.1.61</ecNumber>
    </recommendedName>
    <alternativeName>
        <fullName evidence="11">2-oxoglutarate dehydrogenase complex component E2</fullName>
    </alternativeName>
</protein>
<evidence type="ECO:0000259" key="14">
    <source>
        <dbReference type="PROSITE" id="PS51826"/>
    </source>
</evidence>
<comment type="caution">
    <text evidence="15">The sequence shown here is derived from an EMBL/GenBank/DDBJ whole genome shotgun (WGS) entry which is preliminary data.</text>
</comment>
<dbReference type="SUPFAM" id="SSF51230">
    <property type="entry name" value="Single hybrid motif"/>
    <property type="match status" value="1"/>
</dbReference>
<reference evidence="16" key="1">
    <citation type="journal article" date="2019" name="Int. J. Syst. Evol. Microbiol.">
        <title>The Global Catalogue of Microorganisms (GCM) 10K type strain sequencing project: providing services to taxonomists for standard genome sequencing and annotation.</title>
        <authorList>
            <consortium name="The Broad Institute Genomics Platform"/>
            <consortium name="The Broad Institute Genome Sequencing Center for Infectious Disease"/>
            <person name="Wu L."/>
            <person name="Ma J."/>
        </authorList>
    </citation>
    <scope>NUCLEOTIDE SEQUENCE [LARGE SCALE GENOMIC DNA]</scope>
    <source>
        <strain evidence="16">CGMCC 1.16275</strain>
    </source>
</reference>
<dbReference type="InterPro" id="IPR050537">
    <property type="entry name" value="2-oxoacid_dehydrogenase"/>
</dbReference>
<keyword evidence="9 11" id="KW-0012">Acyltransferase</keyword>
<gene>
    <name evidence="15" type="primary">odhB</name>
    <name evidence="15" type="ORF">ACFQPS_11195</name>
</gene>
<dbReference type="RefSeq" id="WP_377358996.1">
    <property type="nucleotide sequence ID" value="NZ_JBHTCM010000010.1"/>
</dbReference>
<comment type="function">
    <text evidence="1 11">E2 component of the 2-oxoglutarate dehydrogenase (OGDH) complex which catalyzes the second step in the conversion of 2-oxoglutarate to succinyl-CoA and CO(2).</text>
</comment>
<evidence type="ECO:0000256" key="10">
    <source>
        <dbReference type="ARBA" id="ARBA00052761"/>
    </source>
</evidence>
<evidence type="ECO:0000256" key="11">
    <source>
        <dbReference type="RuleBase" id="RU361138"/>
    </source>
</evidence>
<name>A0ABW2KWP8_9PROT</name>
<feature type="compositionally biased region" description="Low complexity" evidence="12">
    <location>
        <begin position="167"/>
        <end position="176"/>
    </location>
</feature>
<dbReference type="GO" id="GO:0004149">
    <property type="term" value="F:dihydrolipoyllysine-residue succinyltransferase activity"/>
    <property type="evidence" value="ECO:0007669"/>
    <property type="project" value="UniProtKB-EC"/>
</dbReference>
<evidence type="ECO:0000313" key="16">
    <source>
        <dbReference type="Proteomes" id="UP001596456"/>
    </source>
</evidence>
<keyword evidence="8 11" id="KW-0450">Lipoyl</keyword>
<organism evidence="15 16">
    <name type="scientific">Rhodocista pekingensis</name>
    <dbReference type="NCBI Taxonomy" id="201185"/>
    <lineage>
        <taxon>Bacteria</taxon>
        <taxon>Pseudomonadati</taxon>
        <taxon>Pseudomonadota</taxon>
        <taxon>Alphaproteobacteria</taxon>
        <taxon>Rhodospirillales</taxon>
        <taxon>Azospirillaceae</taxon>
        <taxon>Rhodocista</taxon>
    </lineage>
</organism>
<sequence>MATEIKVPTLGESVTEATVARWMKKIGDTVEADEPLVELETDKVTLEVNAPAGGTLTDIQAEDGATVGVGALLGVIADGAAKPAAAPAAAPAQAAPQPAAAPAAAAAGVMPAARKMADDHGVDAGKIAGSGKDGRVTKGDVIQHLEQPRPAAAPASAPAAPAPAPAAPAAKPAAPAGPRPRADLEERVRMTRLRQRIAERLKEAQDTAAMLTTFNEVDMTNVIAMRAQLKDAFEKKHGVKLGFMSFFVKACIVALKEIPAVNAEIDGSDLVYKNYYDIGVAVGTPQGLVVPVVRDADKLGFAGVEGKIAELGKKARDGKLSIEDLSGGTFTISNGGVYGSLMSTPILNPPQSGILGMHKTMDRAVVVNGKVEVRPMMYLALSYDHRIIDGREAVTFLVRVKECIENPERILLDV</sequence>
<dbReference type="Gene3D" id="3.30.559.10">
    <property type="entry name" value="Chloramphenicol acetyltransferase-like domain"/>
    <property type="match status" value="1"/>
</dbReference>
<dbReference type="PROSITE" id="PS00189">
    <property type="entry name" value="LIPOYL"/>
    <property type="match status" value="1"/>
</dbReference>
<dbReference type="InterPro" id="IPR006255">
    <property type="entry name" value="SucB"/>
</dbReference>
<dbReference type="InterPro" id="IPR000089">
    <property type="entry name" value="Biotin_lipoyl"/>
</dbReference>
<dbReference type="InterPro" id="IPR036625">
    <property type="entry name" value="E3-bd_dom_sf"/>
</dbReference>
<dbReference type="Gene3D" id="4.10.320.10">
    <property type="entry name" value="E3-binding domain"/>
    <property type="match status" value="1"/>
</dbReference>
<dbReference type="InterPro" id="IPR001078">
    <property type="entry name" value="2-oxoacid_DH_actylTfrase"/>
</dbReference>
<keyword evidence="6 11" id="KW-0816">Tricarboxylic acid cycle</keyword>
<dbReference type="NCBIfam" id="TIGR01347">
    <property type="entry name" value="sucB"/>
    <property type="match status" value="1"/>
</dbReference>
<dbReference type="SUPFAM" id="SSF52777">
    <property type="entry name" value="CoA-dependent acyltransferases"/>
    <property type="match status" value="1"/>
</dbReference>
<evidence type="ECO:0000256" key="12">
    <source>
        <dbReference type="SAM" id="MobiDB-lite"/>
    </source>
</evidence>
<dbReference type="Proteomes" id="UP001596456">
    <property type="component" value="Unassembled WGS sequence"/>
</dbReference>
<dbReference type="PROSITE" id="PS51826">
    <property type="entry name" value="PSBD"/>
    <property type="match status" value="1"/>
</dbReference>
<dbReference type="InterPro" id="IPR004167">
    <property type="entry name" value="PSBD"/>
</dbReference>
<feature type="domain" description="Peripheral subunit-binding (PSBD)" evidence="14">
    <location>
        <begin position="108"/>
        <end position="145"/>
    </location>
</feature>
<proteinExistence type="inferred from homology"/>
<dbReference type="EC" id="2.3.1.61" evidence="4 11"/>
<dbReference type="InterPro" id="IPR011053">
    <property type="entry name" value="Single_hybrid_motif"/>
</dbReference>
<keyword evidence="7 11" id="KW-0808">Transferase</keyword>
<feature type="region of interest" description="Disordered" evidence="12">
    <location>
        <begin position="149"/>
        <end position="181"/>
    </location>
</feature>